<keyword evidence="1" id="KW-1185">Reference proteome</keyword>
<dbReference type="WBParaSite" id="nRc.2.0.1.t24501-RA">
    <property type="protein sequence ID" value="nRc.2.0.1.t24501-RA"/>
    <property type="gene ID" value="nRc.2.0.1.g24501"/>
</dbReference>
<reference evidence="2" key="1">
    <citation type="submission" date="2022-11" db="UniProtKB">
        <authorList>
            <consortium name="WormBaseParasite"/>
        </authorList>
    </citation>
    <scope>IDENTIFICATION</scope>
</reference>
<protein>
    <submittedName>
        <fullName evidence="2">Uncharacterized protein</fullName>
    </submittedName>
</protein>
<organism evidence="1 2">
    <name type="scientific">Romanomermis culicivorax</name>
    <name type="common">Nematode worm</name>
    <dbReference type="NCBI Taxonomy" id="13658"/>
    <lineage>
        <taxon>Eukaryota</taxon>
        <taxon>Metazoa</taxon>
        <taxon>Ecdysozoa</taxon>
        <taxon>Nematoda</taxon>
        <taxon>Enoplea</taxon>
        <taxon>Dorylaimia</taxon>
        <taxon>Mermithida</taxon>
        <taxon>Mermithoidea</taxon>
        <taxon>Mermithidae</taxon>
        <taxon>Romanomermis</taxon>
    </lineage>
</organism>
<proteinExistence type="predicted"/>
<evidence type="ECO:0000313" key="2">
    <source>
        <dbReference type="WBParaSite" id="nRc.2.0.1.t24501-RA"/>
    </source>
</evidence>
<dbReference type="Proteomes" id="UP000887565">
    <property type="component" value="Unplaced"/>
</dbReference>
<dbReference type="AlphaFoldDB" id="A0A915JG25"/>
<accession>A0A915JG25</accession>
<evidence type="ECO:0000313" key="1">
    <source>
        <dbReference type="Proteomes" id="UP000887565"/>
    </source>
</evidence>
<sequence>MRQRAETRLERLTFGHFDQITLFIIGIYYDVVANGNNPNQNCKNLFVSMSKILRISGPSPGPKFKEYPGAGPTKSLGLATMFNLRYVLALEL</sequence>
<name>A0A915JG25_ROMCU</name>